<dbReference type="RefSeq" id="WP_147881396.1">
    <property type="nucleotide sequence ID" value="NZ_VOUQ01000001.1"/>
</dbReference>
<reference evidence="4 5" key="1">
    <citation type="submission" date="2019-07" db="EMBL/GenBank/DDBJ databases">
        <title>Serratia strains were isolated from fresh produce.</title>
        <authorList>
            <person name="Cho G.-S."/>
            <person name="Stein M."/>
            <person name="Lee W."/>
            <person name="Suh S.H."/>
            <person name="Franz C.M.A.P."/>
        </authorList>
    </citation>
    <scope>NUCLEOTIDE SEQUENCE [LARGE SCALE GENOMIC DNA]</scope>
    <source>
        <strain evidence="4 5">S16</strain>
    </source>
</reference>
<evidence type="ECO:0000313" key="5">
    <source>
        <dbReference type="Proteomes" id="UP000321126"/>
    </source>
</evidence>
<evidence type="ECO:0000256" key="2">
    <source>
        <dbReference type="SAM" id="Phobius"/>
    </source>
</evidence>
<organism evidence="4 5">
    <name type="scientific">Serratia marcescens</name>
    <dbReference type="NCBI Taxonomy" id="615"/>
    <lineage>
        <taxon>Bacteria</taxon>
        <taxon>Pseudomonadati</taxon>
        <taxon>Pseudomonadota</taxon>
        <taxon>Gammaproteobacteria</taxon>
        <taxon>Enterobacterales</taxon>
        <taxon>Yersiniaceae</taxon>
        <taxon>Serratia</taxon>
    </lineage>
</organism>
<evidence type="ECO:0000313" key="4">
    <source>
        <dbReference type="EMBL" id="TXE37217.1"/>
    </source>
</evidence>
<feature type="region of interest" description="Disordered" evidence="1">
    <location>
        <begin position="261"/>
        <end position="324"/>
    </location>
</feature>
<proteinExistence type="predicted"/>
<feature type="transmembrane region" description="Helical" evidence="2">
    <location>
        <begin position="234"/>
        <end position="256"/>
    </location>
</feature>
<evidence type="ECO:0000256" key="1">
    <source>
        <dbReference type="SAM" id="MobiDB-lite"/>
    </source>
</evidence>
<protein>
    <submittedName>
        <fullName evidence="4">YgcG family protein</fullName>
    </submittedName>
</protein>
<dbReference type="Pfam" id="PF04536">
    <property type="entry name" value="TPM_phosphatase"/>
    <property type="match status" value="1"/>
</dbReference>
<feature type="compositionally biased region" description="Gly residues" evidence="1">
    <location>
        <begin position="307"/>
        <end position="324"/>
    </location>
</feature>
<gene>
    <name evidence="4" type="ORF">FOT62_00490</name>
</gene>
<accession>A0A5C7CNC7</accession>
<feature type="compositionally biased region" description="Low complexity" evidence="1">
    <location>
        <begin position="287"/>
        <end position="306"/>
    </location>
</feature>
<dbReference type="PANTHER" id="PTHR30373:SF2">
    <property type="entry name" value="UPF0603 PROTEIN YGCG"/>
    <property type="match status" value="1"/>
</dbReference>
<dbReference type="AlphaFoldDB" id="A0A5C7CNC7"/>
<keyword evidence="2" id="KW-0812">Transmembrane</keyword>
<dbReference type="Proteomes" id="UP000321126">
    <property type="component" value="Unassembled WGS sequence"/>
</dbReference>
<dbReference type="PANTHER" id="PTHR30373">
    <property type="entry name" value="UPF0603 PROTEIN YGCG"/>
    <property type="match status" value="1"/>
</dbReference>
<keyword evidence="2" id="KW-0472">Membrane</keyword>
<feature type="domain" description="TPM" evidence="3">
    <location>
        <begin position="34"/>
        <end position="156"/>
    </location>
</feature>
<keyword evidence="2" id="KW-1133">Transmembrane helix</keyword>
<dbReference type="Gene3D" id="3.10.310.50">
    <property type="match status" value="1"/>
</dbReference>
<feature type="transmembrane region" description="Helical" evidence="2">
    <location>
        <begin position="204"/>
        <end position="228"/>
    </location>
</feature>
<name>A0A5C7CNC7_SERMA</name>
<dbReference type="InterPro" id="IPR007621">
    <property type="entry name" value="TPM_dom"/>
</dbReference>
<feature type="transmembrane region" description="Helical" evidence="2">
    <location>
        <begin position="176"/>
        <end position="192"/>
    </location>
</feature>
<evidence type="ECO:0000259" key="3">
    <source>
        <dbReference type="Pfam" id="PF04536"/>
    </source>
</evidence>
<dbReference type="EMBL" id="VOUQ01000001">
    <property type="protein sequence ID" value="TXE37217.1"/>
    <property type="molecule type" value="Genomic_DNA"/>
</dbReference>
<sequence length="324" mass="35908">MSSVYRFVLILFFTGFISFVQAEQIEVPVMTGHVTDPAELLTPYEHDLLRGLIEDNNKNTGTEVGVLVIPSTGDDTIEQFATKVFDEWKLGDVKRNDGVLLLVAWQDRKVRIEVGYGLEGVITDAIAGRIIRNEIIPQFKQGSLSNGIKSGVESINGLINHQASPELQEPPEVQTGTWWILLLWVFVVIGITKFKKSWLPQLVFYPIPLSFIMMYFCRDFPFVIYLLIPTALTPFIILIPLAFLSLISSIISFITYRNEEPQPSSLKKNKYPTYDPRTRKHSRSRYSHSSPSSSSYSSTSSSSNGGSSRGGGGSSGGGGASGSW</sequence>
<comment type="caution">
    <text evidence="4">The sequence shown here is derived from an EMBL/GenBank/DDBJ whole genome shotgun (WGS) entry which is preliminary data.</text>
</comment>